<organism evidence="1 2">
    <name type="scientific">Phanerochaete sordida</name>
    <dbReference type="NCBI Taxonomy" id="48140"/>
    <lineage>
        <taxon>Eukaryota</taxon>
        <taxon>Fungi</taxon>
        <taxon>Dikarya</taxon>
        <taxon>Basidiomycota</taxon>
        <taxon>Agaricomycotina</taxon>
        <taxon>Agaricomycetes</taxon>
        <taxon>Polyporales</taxon>
        <taxon>Phanerochaetaceae</taxon>
        <taxon>Phanerochaete</taxon>
    </lineage>
</organism>
<reference evidence="1 2" key="1">
    <citation type="submission" date="2021-08" db="EMBL/GenBank/DDBJ databases">
        <title>Draft Genome Sequence of Phanerochaete sordida strain YK-624.</title>
        <authorList>
            <person name="Mori T."/>
            <person name="Dohra H."/>
            <person name="Suzuki T."/>
            <person name="Kawagishi H."/>
            <person name="Hirai H."/>
        </authorList>
    </citation>
    <scope>NUCLEOTIDE SEQUENCE [LARGE SCALE GENOMIC DNA]</scope>
    <source>
        <strain evidence="1 2">YK-624</strain>
    </source>
</reference>
<proteinExistence type="predicted"/>
<comment type="caution">
    <text evidence="1">The sequence shown here is derived from an EMBL/GenBank/DDBJ whole genome shotgun (WGS) entry which is preliminary data.</text>
</comment>
<accession>A0A9P3GQV2</accession>
<keyword evidence="2" id="KW-1185">Reference proteome</keyword>
<dbReference type="AlphaFoldDB" id="A0A9P3GQV2"/>
<sequence>MLPDHSLPLNSRPGASRLPQELVDNVIGELDGDRDALKQCSLVASNWLPASSSLLLRRVVWPPCARNIDVCQASSLDEAPPPCRYVPVSENSFVLCLEILASSPRLQRFVRELVCMPPNEEHSMKYDPRGFLKLETFVDIVGHLPHLEFVNLLGVVLQSWDQPSSAESGRTLKKLFAFGRSINDFTTLFKFLSTFRRIQQLLLTVHGLFPQDWLPYTPVSRPMVEVLECRRTQDLDEPLVSSSPLSFYAGLAHNLDLDTLRHFYSDTLQPGSATIFSAAPALESLGLRARDHELSLNLDRVPPRLASVNVSCTIFTHNGLVTPPGVDGEWTCIWTTLRAATELPIRKIIVELHVFFFHPAAGFSQEDLYAEYEAMLSRITEWQTAASVLDEFARLESITFVVRATLVQQGAPLASVHVHKRYVAAMRDALAEGLPRRYVDILHVKAAASKSNA</sequence>
<protein>
    <recommendedName>
        <fullName evidence="3">F-box domain-containing protein</fullName>
    </recommendedName>
</protein>
<evidence type="ECO:0000313" key="2">
    <source>
        <dbReference type="Proteomes" id="UP000703269"/>
    </source>
</evidence>
<dbReference type="Proteomes" id="UP000703269">
    <property type="component" value="Unassembled WGS sequence"/>
</dbReference>
<name>A0A9P3GQV2_9APHY</name>
<evidence type="ECO:0000313" key="1">
    <source>
        <dbReference type="EMBL" id="GJE99486.1"/>
    </source>
</evidence>
<dbReference type="EMBL" id="BPQB01000110">
    <property type="protein sequence ID" value="GJE99486.1"/>
    <property type="molecule type" value="Genomic_DNA"/>
</dbReference>
<evidence type="ECO:0008006" key="3">
    <source>
        <dbReference type="Google" id="ProtNLM"/>
    </source>
</evidence>
<dbReference type="OrthoDB" id="2921803at2759"/>
<gene>
    <name evidence="1" type="ORF">PsYK624_157500</name>
</gene>